<accession>A0A2J6R2E2</accession>
<feature type="compositionally biased region" description="Basic and acidic residues" evidence="2">
    <location>
        <begin position="1"/>
        <end position="19"/>
    </location>
</feature>
<organism evidence="3 4">
    <name type="scientific">Hyaloscypha variabilis (strain UAMH 11265 / GT02V1 / F)</name>
    <name type="common">Meliniomyces variabilis</name>
    <dbReference type="NCBI Taxonomy" id="1149755"/>
    <lineage>
        <taxon>Eukaryota</taxon>
        <taxon>Fungi</taxon>
        <taxon>Dikarya</taxon>
        <taxon>Ascomycota</taxon>
        <taxon>Pezizomycotina</taxon>
        <taxon>Leotiomycetes</taxon>
        <taxon>Helotiales</taxon>
        <taxon>Hyaloscyphaceae</taxon>
        <taxon>Hyaloscypha</taxon>
        <taxon>Hyaloscypha variabilis</taxon>
    </lineage>
</organism>
<name>A0A2J6R2E2_HYAVF</name>
<proteinExistence type="predicted"/>
<feature type="compositionally biased region" description="Basic and acidic residues" evidence="2">
    <location>
        <begin position="181"/>
        <end position="191"/>
    </location>
</feature>
<gene>
    <name evidence="3" type="ORF">L207DRAFT_571952</name>
</gene>
<evidence type="ECO:0000256" key="1">
    <source>
        <dbReference type="SAM" id="Coils"/>
    </source>
</evidence>
<feature type="region of interest" description="Disordered" evidence="2">
    <location>
        <begin position="1"/>
        <end position="31"/>
    </location>
</feature>
<evidence type="ECO:0000313" key="4">
    <source>
        <dbReference type="Proteomes" id="UP000235786"/>
    </source>
</evidence>
<keyword evidence="1" id="KW-0175">Coiled coil</keyword>
<dbReference type="Proteomes" id="UP000235786">
    <property type="component" value="Unassembled WGS sequence"/>
</dbReference>
<dbReference type="EMBL" id="KZ613958">
    <property type="protein sequence ID" value="PMD32678.1"/>
    <property type="molecule type" value="Genomic_DNA"/>
</dbReference>
<dbReference type="OrthoDB" id="10355709at2759"/>
<keyword evidence="4" id="KW-1185">Reference proteome</keyword>
<feature type="region of interest" description="Disordered" evidence="2">
    <location>
        <begin position="300"/>
        <end position="322"/>
    </location>
</feature>
<feature type="region of interest" description="Disordered" evidence="2">
    <location>
        <begin position="137"/>
        <end position="243"/>
    </location>
</feature>
<evidence type="ECO:0000256" key="2">
    <source>
        <dbReference type="SAM" id="MobiDB-lite"/>
    </source>
</evidence>
<evidence type="ECO:0000313" key="3">
    <source>
        <dbReference type="EMBL" id="PMD32678.1"/>
    </source>
</evidence>
<sequence length="322" mass="37539">MSQQPRRRELHQNRQEESVPRPPHATTSPQQAQDLINSLLRARHDYVGLEIQFPAGHPLIRTVLREFPDVNLDNFERLLVDARMLLDSALATEGRNCPRQKASNDCSHHKRIERQVERIKDELKDLGRELGREEYDHIRHGDRGRDAYRVSATSRQQGSASHQMEPAEPSYRSTALAKRSRQVELDEEKYRQMAPARRRSHQTDLAQEYNRQMAPPPTHSRQEPSQPPSRRTGPPSFYDPRPSYQDLLIENRMLQRENVDLKKDIADAKEEGADAKQEVEEMEKIVTEQQRHVQLLDNMLTREQKDNATLRKEKEKGGEDEE</sequence>
<dbReference type="AlphaFoldDB" id="A0A2J6R2E2"/>
<protein>
    <submittedName>
        <fullName evidence="3">Uncharacterized protein</fullName>
    </submittedName>
</protein>
<feature type="compositionally biased region" description="Polar residues" evidence="2">
    <location>
        <begin position="151"/>
        <end position="162"/>
    </location>
</feature>
<feature type="coiled-coil region" evidence="1">
    <location>
        <begin position="109"/>
        <end position="136"/>
    </location>
</feature>
<feature type="compositionally biased region" description="Basic and acidic residues" evidence="2">
    <location>
        <begin position="137"/>
        <end position="148"/>
    </location>
</feature>
<reference evidence="3 4" key="1">
    <citation type="submission" date="2016-04" db="EMBL/GenBank/DDBJ databases">
        <title>A degradative enzymes factory behind the ericoid mycorrhizal symbiosis.</title>
        <authorList>
            <consortium name="DOE Joint Genome Institute"/>
            <person name="Martino E."/>
            <person name="Morin E."/>
            <person name="Grelet G."/>
            <person name="Kuo A."/>
            <person name="Kohler A."/>
            <person name="Daghino S."/>
            <person name="Barry K."/>
            <person name="Choi C."/>
            <person name="Cichocki N."/>
            <person name="Clum A."/>
            <person name="Copeland A."/>
            <person name="Hainaut M."/>
            <person name="Haridas S."/>
            <person name="Labutti K."/>
            <person name="Lindquist E."/>
            <person name="Lipzen A."/>
            <person name="Khouja H.-R."/>
            <person name="Murat C."/>
            <person name="Ohm R."/>
            <person name="Olson A."/>
            <person name="Spatafora J."/>
            <person name="Veneault-Fourrey C."/>
            <person name="Henrissat B."/>
            <person name="Grigoriev I."/>
            <person name="Martin F."/>
            <person name="Perotto S."/>
        </authorList>
    </citation>
    <scope>NUCLEOTIDE SEQUENCE [LARGE SCALE GENOMIC DNA]</scope>
    <source>
        <strain evidence="3 4">F</strain>
    </source>
</reference>